<evidence type="ECO:0000256" key="9">
    <source>
        <dbReference type="ARBA" id="ARBA00022737"/>
    </source>
</evidence>
<dbReference type="Gene3D" id="3.40.850.10">
    <property type="entry name" value="Kinesin motor domain"/>
    <property type="match status" value="1"/>
</dbReference>
<feature type="region of interest" description="Disordered" evidence="23">
    <location>
        <begin position="1978"/>
        <end position="2082"/>
    </location>
</feature>
<dbReference type="InterPro" id="IPR011009">
    <property type="entry name" value="Kinase-like_dom_sf"/>
</dbReference>
<reference evidence="28 29" key="1">
    <citation type="journal article" date="2016" name="Nat. Commun.">
        <title>Ectomycorrhizal ecology is imprinted in the genome of the dominant symbiotic fungus Cenococcum geophilum.</title>
        <authorList>
            <consortium name="DOE Joint Genome Institute"/>
            <person name="Peter M."/>
            <person name="Kohler A."/>
            <person name="Ohm R.A."/>
            <person name="Kuo A."/>
            <person name="Krutzmann J."/>
            <person name="Morin E."/>
            <person name="Arend M."/>
            <person name="Barry K.W."/>
            <person name="Binder M."/>
            <person name="Choi C."/>
            <person name="Clum A."/>
            <person name="Copeland A."/>
            <person name="Grisel N."/>
            <person name="Haridas S."/>
            <person name="Kipfer T."/>
            <person name="LaButti K."/>
            <person name="Lindquist E."/>
            <person name="Lipzen A."/>
            <person name="Maire R."/>
            <person name="Meier B."/>
            <person name="Mihaltcheva S."/>
            <person name="Molinier V."/>
            <person name="Murat C."/>
            <person name="Poggeler S."/>
            <person name="Quandt C.A."/>
            <person name="Sperisen C."/>
            <person name="Tritt A."/>
            <person name="Tisserant E."/>
            <person name="Crous P.W."/>
            <person name="Henrissat B."/>
            <person name="Nehls U."/>
            <person name="Egli S."/>
            <person name="Spatafora J.W."/>
            <person name="Grigoriev I.V."/>
            <person name="Martin F.M."/>
        </authorList>
    </citation>
    <scope>NUCLEOTIDE SEQUENCE [LARGE SCALE GENOMIC DNA]</scope>
    <source>
        <strain evidence="28 29">CBS 459.81</strain>
    </source>
</reference>
<dbReference type="PANTHER" id="PTHR13140">
    <property type="entry name" value="MYOSIN"/>
    <property type="match status" value="1"/>
</dbReference>
<dbReference type="PROSITE" id="PS51757">
    <property type="entry name" value="TH1"/>
    <property type="match status" value="1"/>
</dbReference>
<evidence type="ECO:0000256" key="11">
    <source>
        <dbReference type="ARBA" id="ARBA00022777"/>
    </source>
</evidence>
<evidence type="ECO:0000256" key="20">
    <source>
        <dbReference type="PROSITE-ProRule" id="PRU00192"/>
    </source>
</evidence>
<keyword evidence="15 21" id="KW-0505">Motor protein</keyword>
<evidence type="ECO:0000256" key="3">
    <source>
        <dbReference type="ARBA" id="ARBA00016187"/>
    </source>
</evidence>
<dbReference type="InterPro" id="IPR001452">
    <property type="entry name" value="SH3_domain"/>
</dbReference>
<dbReference type="InterPro" id="IPR036028">
    <property type="entry name" value="SH3-like_dom_sf"/>
</dbReference>
<keyword evidence="5" id="KW-0963">Cytoplasm</keyword>
<feature type="compositionally biased region" description="Polar residues" evidence="23">
    <location>
        <begin position="1858"/>
        <end position="1873"/>
    </location>
</feature>
<dbReference type="GO" id="GO:0016459">
    <property type="term" value="C:myosin complex"/>
    <property type="evidence" value="ECO:0007669"/>
    <property type="project" value="UniProtKB-KW"/>
</dbReference>
<feature type="compositionally biased region" description="Basic and acidic residues" evidence="23">
    <location>
        <begin position="428"/>
        <end position="441"/>
    </location>
</feature>
<comment type="similarity">
    <text evidence="2 21">Belongs to the TRAFAC class myosin-kinesin ATPase superfamily. Myosin family.</text>
</comment>
<evidence type="ECO:0000256" key="4">
    <source>
        <dbReference type="ARBA" id="ARBA00022443"/>
    </source>
</evidence>
<keyword evidence="13 21" id="KW-0067">ATP-binding</keyword>
<dbReference type="GO" id="GO:0016787">
    <property type="term" value="F:hydrolase activity"/>
    <property type="evidence" value="ECO:0007669"/>
    <property type="project" value="UniProtKB-KW"/>
</dbReference>
<dbReference type="InterPro" id="IPR001609">
    <property type="entry name" value="Myosin_head_motor_dom-like"/>
</dbReference>
<dbReference type="PROSITE" id="PS00107">
    <property type="entry name" value="PROTEIN_KINASE_ATP"/>
    <property type="match status" value="1"/>
</dbReference>
<keyword evidence="10 21" id="KW-0547">Nucleotide-binding</keyword>
<feature type="binding site" evidence="22">
    <location>
        <position position="53"/>
    </location>
    <ligand>
        <name>ATP</name>
        <dbReference type="ChEBI" id="CHEBI:30616"/>
    </ligand>
</feature>
<dbReference type="FunFam" id="1.20.58.530:FF:000007">
    <property type="entry name" value="Myosin IE"/>
    <property type="match status" value="1"/>
</dbReference>
<keyword evidence="4 20" id="KW-0728">SH3 domain</keyword>
<dbReference type="GO" id="GO:0000146">
    <property type="term" value="F:microfilament motor activity"/>
    <property type="evidence" value="ECO:0007669"/>
    <property type="project" value="TreeGrafter"/>
</dbReference>
<dbReference type="PROSITE" id="PS50011">
    <property type="entry name" value="PROTEIN_KINASE_DOM"/>
    <property type="match status" value="1"/>
</dbReference>
<dbReference type="GO" id="GO:0030479">
    <property type="term" value="C:actin cortical patch"/>
    <property type="evidence" value="ECO:0007669"/>
    <property type="project" value="UniProtKB-SubCell"/>
</dbReference>
<dbReference type="CDD" id="cd13118">
    <property type="entry name" value="POLO_box_1"/>
    <property type="match status" value="1"/>
</dbReference>
<dbReference type="PRINTS" id="PR00193">
    <property type="entry name" value="MYOSINHEAVY"/>
</dbReference>
<evidence type="ECO:0000256" key="14">
    <source>
        <dbReference type="ARBA" id="ARBA00023123"/>
    </source>
</evidence>
<evidence type="ECO:0000313" key="29">
    <source>
        <dbReference type="Proteomes" id="UP000250266"/>
    </source>
</evidence>
<dbReference type="Gene3D" id="1.20.120.720">
    <property type="entry name" value="Myosin VI head, motor domain, U50 subdomain"/>
    <property type="match status" value="1"/>
</dbReference>
<dbReference type="InterPro" id="IPR017441">
    <property type="entry name" value="Protein_kinase_ATP_BS"/>
</dbReference>
<dbReference type="Gene3D" id="1.10.510.10">
    <property type="entry name" value="Transferase(Phosphotransferase) domain 1"/>
    <property type="match status" value="1"/>
</dbReference>
<dbReference type="Gene3D" id="1.10.10.820">
    <property type="match status" value="1"/>
</dbReference>
<dbReference type="GO" id="GO:0030428">
    <property type="term" value="C:cell septum"/>
    <property type="evidence" value="ECO:0007669"/>
    <property type="project" value="UniProtKB-ARBA"/>
</dbReference>
<feature type="compositionally biased region" description="Basic and acidic residues" evidence="23">
    <location>
        <begin position="448"/>
        <end position="458"/>
    </location>
</feature>
<evidence type="ECO:0000256" key="21">
    <source>
        <dbReference type="PROSITE-ProRule" id="PRU00782"/>
    </source>
</evidence>
<dbReference type="Pfam" id="PF00069">
    <property type="entry name" value="Pkinase"/>
    <property type="match status" value="1"/>
</dbReference>
<keyword evidence="29" id="KW-1185">Reference proteome</keyword>
<dbReference type="GO" id="GO:0001411">
    <property type="term" value="C:hyphal tip"/>
    <property type="evidence" value="ECO:0007669"/>
    <property type="project" value="UniProtKB-ARBA"/>
</dbReference>
<feature type="domain" description="Protein kinase" evidence="25">
    <location>
        <begin position="20"/>
        <end position="286"/>
    </location>
</feature>
<dbReference type="FunFam" id="1.10.10.820:FF:000001">
    <property type="entry name" value="Myosin heavy chain"/>
    <property type="match status" value="1"/>
</dbReference>
<dbReference type="InterPro" id="IPR036961">
    <property type="entry name" value="Kinesin_motor_dom_sf"/>
</dbReference>
<evidence type="ECO:0000256" key="22">
    <source>
        <dbReference type="PROSITE-ProRule" id="PRU10141"/>
    </source>
</evidence>
<evidence type="ECO:0000256" key="6">
    <source>
        <dbReference type="ARBA" id="ARBA00022527"/>
    </source>
</evidence>
<keyword evidence="16 21" id="KW-0009">Actin-binding</keyword>
<dbReference type="GO" id="GO:0004674">
    <property type="term" value="F:protein serine/threonine kinase activity"/>
    <property type="evidence" value="ECO:0007669"/>
    <property type="project" value="UniProtKB-KW"/>
</dbReference>
<evidence type="ECO:0000256" key="15">
    <source>
        <dbReference type="ARBA" id="ARBA00023175"/>
    </source>
</evidence>
<dbReference type="InterPro" id="IPR036072">
    <property type="entry name" value="MYSc_Myo1"/>
</dbReference>
<keyword evidence="12" id="KW-0378">Hydrolase</keyword>
<dbReference type="InterPro" id="IPR033701">
    <property type="entry name" value="POLO_box_1"/>
</dbReference>
<feature type="compositionally biased region" description="Polar residues" evidence="23">
    <location>
        <begin position="527"/>
        <end position="536"/>
    </location>
</feature>
<dbReference type="PROSITE" id="PS51456">
    <property type="entry name" value="MYOSIN_MOTOR"/>
    <property type="match status" value="1"/>
</dbReference>
<evidence type="ECO:0000256" key="10">
    <source>
        <dbReference type="ARBA" id="ARBA00022741"/>
    </source>
</evidence>
<dbReference type="CDD" id="cd13117">
    <property type="entry name" value="POLO_box_2"/>
    <property type="match status" value="1"/>
</dbReference>
<feature type="compositionally biased region" description="Polar residues" evidence="23">
    <location>
        <begin position="1884"/>
        <end position="1899"/>
    </location>
</feature>
<feature type="compositionally biased region" description="Low complexity" evidence="23">
    <location>
        <begin position="2032"/>
        <end position="2054"/>
    </location>
</feature>
<dbReference type="Pfam" id="PF06017">
    <property type="entry name" value="Myosin_TH1"/>
    <property type="match status" value="1"/>
</dbReference>
<dbReference type="FunFam" id="1.20.120.720:FF:000015">
    <property type="entry name" value="Myosin I"/>
    <property type="match status" value="1"/>
</dbReference>
<evidence type="ECO:0000313" key="28">
    <source>
        <dbReference type="EMBL" id="OCK84685.1"/>
    </source>
</evidence>
<evidence type="ECO:0000256" key="16">
    <source>
        <dbReference type="ARBA" id="ARBA00023203"/>
    </source>
</evidence>
<dbReference type="GO" id="GO:0006897">
    <property type="term" value="P:endocytosis"/>
    <property type="evidence" value="ECO:0007669"/>
    <property type="project" value="TreeGrafter"/>
</dbReference>
<dbReference type="SMART" id="SM00326">
    <property type="entry name" value="SH3"/>
    <property type="match status" value="1"/>
</dbReference>
<dbReference type="Gene3D" id="1.20.5.4820">
    <property type="match status" value="1"/>
</dbReference>
<feature type="compositionally biased region" description="Pro residues" evidence="23">
    <location>
        <begin position="1903"/>
        <end position="1918"/>
    </location>
</feature>
<feature type="compositionally biased region" description="Basic and acidic residues" evidence="23">
    <location>
        <begin position="508"/>
        <end position="526"/>
    </location>
</feature>
<feature type="region of interest" description="Disordered" evidence="23">
    <location>
        <begin position="849"/>
        <end position="872"/>
    </location>
</feature>
<dbReference type="InterPro" id="IPR010926">
    <property type="entry name" value="Myosin_TH1"/>
</dbReference>
<dbReference type="SMART" id="SM00242">
    <property type="entry name" value="MYSc"/>
    <property type="match status" value="1"/>
</dbReference>
<dbReference type="Gene3D" id="1.20.58.530">
    <property type="match status" value="1"/>
</dbReference>
<feature type="region of interest" description="Disordered" evidence="23">
    <location>
        <begin position="412"/>
        <end position="548"/>
    </location>
</feature>
<feature type="region of interest" description="Disordered" evidence="23">
    <location>
        <begin position="1785"/>
        <end position="1919"/>
    </location>
</feature>
<evidence type="ECO:0000259" key="24">
    <source>
        <dbReference type="PROSITE" id="PS50002"/>
    </source>
</evidence>
<evidence type="ECO:0000256" key="1">
    <source>
        <dbReference type="ARBA" id="ARBA00004134"/>
    </source>
</evidence>
<dbReference type="SUPFAM" id="SSF50044">
    <property type="entry name" value="SH3-domain"/>
    <property type="match status" value="1"/>
</dbReference>
<feature type="region of interest" description="Actin-binding" evidence="21">
    <location>
        <begin position="1443"/>
        <end position="1465"/>
    </location>
</feature>
<proteinExistence type="inferred from homology"/>
<dbReference type="CDD" id="cd11858">
    <property type="entry name" value="SH3_Myosin-I_fungi"/>
    <property type="match status" value="1"/>
</dbReference>
<feature type="compositionally biased region" description="Polar residues" evidence="23">
    <location>
        <begin position="486"/>
        <end position="507"/>
    </location>
</feature>
<evidence type="ECO:0000256" key="7">
    <source>
        <dbReference type="ARBA" id="ARBA00022553"/>
    </source>
</evidence>
<evidence type="ECO:0000256" key="2">
    <source>
        <dbReference type="ARBA" id="ARBA00008314"/>
    </source>
</evidence>
<dbReference type="SMART" id="SM00220">
    <property type="entry name" value="S_TKc"/>
    <property type="match status" value="1"/>
</dbReference>
<dbReference type="EMBL" id="KV744832">
    <property type="protein sequence ID" value="OCK84685.1"/>
    <property type="molecule type" value="Genomic_DNA"/>
</dbReference>
<dbReference type="Gene3D" id="3.30.1120.30">
    <property type="entry name" value="POLO box domain"/>
    <property type="match status" value="2"/>
</dbReference>
<evidence type="ECO:0000259" key="25">
    <source>
        <dbReference type="PROSITE" id="PS50011"/>
    </source>
</evidence>
<dbReference type="GO" id="GO:0005886">
    <property type="term" value="C:plasma membrane"/>
    <property type="evidence" value="ECO:0007669"/>
    <property type="project" value="TreeGrafter"/>
</dbReference>
<keyword evidence="6" id="KW-0723">Serine/threonine-protein kinase</keyword>
<evidence type="ECO:0000259" key="27">
    <source>
        <dbReference type="PROSITE" id="PS51757"/>
    </source>
</evidence>
<dbReference type="Proteomes" id="UP000250266">
    <property type="component" value="Unassembled WGS sequence"/>
</dbReference>
<dbReference type="GO" id="GO:0051015">
    <property type="term" value="F:actin filament binding"/>
    <property type="evidence" value="ECO:0007669"/>
    <property type="project" value="TreeGrafter"/>
</dbReference>
<dbReference type="GO" id="GO:0007015">
    <property type="term" value="P:actin filament organization"/>
    <property type="evidence" value="ECO:0007669"/>
    <property type="project" value="TreeGrafter"/>
</dbReference>
<dbReference type="InterPro" id="IPR027417">
    <property type="entry name" value="P-loop_NTPase"/>
</dbReference>
<evidence type="ECO:0000256" key="19">
    <source>
        <dbReference type="ARBA" id="ARBA00032645"/>
    </source>
</evidence>
<dbReference type="Gene3D" id="3.30.200.20">
    <property type="entry name" value="Phosphorylase Kinase, domain 1"/>
    <property type="match status" value="1"/>
</dbReference>
<dbReference type="InterPro" id="IPR008271">
    <property type="entry name" value="Ser/Thr_kinase_AS"/>
</dbReference>
<protein>
    <recommendedName>
        <fullName evidence="3">Myosin-1</fullName>
    </recommendedName>
    <alternativeName>
        <fullName evidence="19">Class I unconventional myosin</fullName>
    </alternativeName>
    <alternativeName>
        <fullName evidence="18">Type I myosin</fullName>
    </alternativeName>
</protein>
<evidence type="ECO:0000256" key="8">
    <source>
        <dbReference type="ARBA" id="ARBA00022679"/>
    </source>
</evidence>
<dbReference type="SUPFAM" id="SSF82615">
    <property type="entry name" value="Polo-box domain"/>
    <property type="match status" value="2"/>
</dbReference>
<evidence type="ECO:0000256" key="13">
    <source>
        <dbReference type="ARBA" id="ARBA00022840"/>
    </source>
</evidence>
<feature type="binding site" evidence="21">
    <location>
        <begin position="984"/>
        <end position="991"/>
    </location>
    <ligand>
        <name>ATP</name>
        <dbReference type="ChEBI" id="CHEBI:30616"/>
    </ligand>
</feature>
<keyword evidence="8" id="KW-0808">Transferase</keyword>
<dbReference type="Pfam" id="PF00018">
    <property type="entry name" value="SH3_1"/>
    <property type="match status" value="1"/>
</dbReference>
<dbReference type="PROSITE" id="PS50002">
    <property type="entry name" value="SH3"/>
    <property type="match status" value="1"/>
</dbReference>
<evidence type="ECO:0000256" key="12">
    <source>
        <dbReference type="ARBA" id="ARBA00022801"/>
    </source>
</evidence>
<accession>A0A8E2EIM6</accession>
<organism evidence="28 29">
    <name type="scientific">Lepidopterella palustris CBS 459.81</name>
    <dbReference type="NCBI Taxonomy" id="1314670"/>
    <lineage>
        <taxon>Eukaryota</taxon>
        <taxon>Fungi</taxon>
        <taxon>Dikarya</taxon>
        <taxon>Ascomycota</taxon>
        <taxon>Pezizomycotina</taxon>
        <taxon>Dothideomycetes</taxon>
        <taxon>Pleosporomycetidae</taxon>
        <taxon>Mytilinidiales</taxon>
        <taxon>Argynnaceae</taxon>
        <taxon>Lepidopterella</taxon>
    </lineage>
</organism>
<dbReference type="SUPFAM" id="SSF56112">
    <property type="entry name" value="Protein kinase-like (PK-like)"/>
    <property type="match status" value="1"/>
</dbReference>
<feature type="domain" description="TH1" evidence="27">
    <location>
        <begin position="1628"/>
        <end position="1818"/>
    </location>
</feature>
<dbReference type="SUPFAM" id="SSF52540">
    <property type="entry name" value="P-loop containing nucleoside triphosphate hydrolases"/>
    <property type="match status" value="1"/>
</dbReference>
<dbReference type="PROSITE" id="PS00108">
    <property type="entry name" value="PROTEIN_KINASE_ST"/>
    <property type="match status" value="1"/>
</dbReference>
<evidence type="ECO:0000256" key="18">
    <source>
        <dbReference type="ARBA" id="ARBA00029665"/>
    </source>
</evidence>
<keyword evidence="14 21" id="KW-0518">Myosin</keyword>
<feature type="domain" description="Myosin motor" evidence="26">
    <location>
        <begin position="891"/>
        <end position="1570"/>
    </location>
</feature>
<feature type="domain" description="SH3" evidence="24">
    <location>
        <begin position="1917"/>
        <end position="1978"/>
    </location>
</feature>
<gene>
    <name evidence="28" type="ORF">K432DRAFT_422380</name>
</gene>
<evidence type="ECO:0000256" key="5">
    <source>
        <dbReference type="ARBA" id="ARBA00022490"/>
    </source>
</evidence>
<feature type="compositionally biased region" description="Basic and acidic residues" evidence="23">
    <location>
        <begin position="1793"/>
        <end position="1805"/>
    </location>
</feature>
<keyword evidence="7" id="KW-0597">Phosphoprotein</keyword>
<dbReference type="PANTHER" id="PTHR13140:SF837">
    <property type="entry name" value="MYOSIN-3-RELATED"/>
    <property type="match status" value="1"/>
</dbReference>
<dbReference type="Pfam" id="PF00063">
    <property type="entry name" value="Myosin_head"/>
    <property type="match status" value="1"/>
</dbReference>
<dbReference type="InterPro" id="IPR033695">
    <property type="entry name" value="POLO_box_2"/>
</dbReference>
<keyword evidence="17" id="KW-0206">Cytoskeleton</keyword>
<comment type="subcellular location">
    <subcellularLocation>
        <location evidence="1">Cytoplasm</location>
        <location evidence="1">Cytoskeleton</location>
        <location evidence="1">Actin patch</location>
    </subcellularLocation>
</comment>
<evidence type="ECO:0000259" key="26">
    <source>
        <dbReference type="PROSITE" id="PS51456"/>
    </source>
</evidence>
<keyword evidence="9" id="KW-0677">Repeat</keyword>
<dbReference type="InterPro" id="IPR035535">
    <property type="entry name" value="Fungal_myosin-I_SH3"/>
</dbReference>
<dbReference type="OrthoDB" id="6108017at2759"/>
<dbReference type="InterPro" id="IPR000719">
    <property type="entry name" value="Prot_kinase_dom"/>
</dbReference>
<dbReference type="Gene3D" id="2.30.30.40">
    <property type="entry name" value="SH3 Domains"/>
    <property type="match status" value="1"/>
</dbReference>
<dbReference type="GO" id="GO:0051666">
    <property type="term" value="P:actin cortical patch localization"/>
    <property type="evidence" value="ECO:0007669"/>
    <property type="project" value="TreeGrafter"/>
</dbReference>
<feature type="compositionally biased region" description="Pro residues" evidence="23">
    <location>
        <begin position="1980"/>
        <end position="1997"/>
    </location>
</feature>
<keyword evidence="11" id="KW-0418">Kinase</keyword>
<sequence length="2082" mass="231269">MSVHADAPPAVVSDPSGFQYATGPQLGKGGFAICHRAELLDRGQPTGNIIALKIVKSKMEPAKLAQKFVTELQIHSKLSHPNIVEFYRAFSFELSTYVVLELCESGSLADAIKKRKYFTMPEIRRFTIQICGAIKYLHHRSIVHRDLKTGNLFLDKDMNIKVGDFGLAALLVSQTEMCSVRRTTMCGTPNYLAPEVLEKNGKGHNEKVDLWAIGIIMYTLATGRAPFHAPKRDDIYKKLRSREYSWPELSKCPNEISEDLRDVVGSLLVPEDDRPTPDQIVSHAFFKMAFIPLELDSVYTSRVPKWPKIYPPTASTIRRGYSDEWFQICKASGVGEYAPGQTFTVFGGKKVRSVARDCQKEIDSGKQPAMPISKDIVYLPFPERTQWPAQLPNGLSEIAEEKESSSEGHALLVTTGNGRTKVPSHRTTVKEERSPPLKENVEPVQEPENARRIAEKPTRMRSVRKISNQDRVTPGSAPVRAPRYTRTVQRTMSTRDAATVKQETQQEATEREKPDVIVRHPERHQSSPEVSSSPKTDSLKAEPDTSIVPFSDPVTVLAQVSKFRDNVARALAQKPTVSRRSDPPNVPFVSKWVDYSRKHGVGYVLEDGSIGCIVNATPQHPVTHVVVRDGYTHLKEVAKDAKAIDKIPLEYYADCANDGLRAIEVGKDRRRATSTIWMKFGKYMCQQLGQAEGRTPVPAAKEPAPSSFVRFYQRLGNVGVWGFGDSSFQFNFPDHTKLVFSSDAGWCVFTCLSLEATEHLAKFGDVPFKYIRNREILKSSLQNLLYGSAEVTMSFRKVTEANALRQKLVFIITVMDQWVAAGGLGCLSHPEKLRWEGPQLENNKKQDWAVTKRAGRKKDASSSKQTAAAGSGPKAQFAKKAVFETTKKKEVGVSDLTLISKISNEAINDNLKKRFDNGEIYTYIGHVLVSVNPFRDLGIYTDDVLSSYKGKNRLEMPPHVFAIAEASYYNMNGYKENQCIIISGESGAGKTEAAKRIMQYIANVSGGSNSSIQEIKDMVLATNPLLESFGNAKTLRNNNSSRFGKYLEIQFNSQGEPVGANINNYLLEKSRVVGQITNERNFHIFYQFTKAASSNYRETFGVQQPQSYIYTSKSKCYDVQGIDDHADFKETLDAMNIIGLVQAEQDNIFRMLAAILWLGNVSFAEDDSGNATIVDQSVVDFVAYLLEVESAHVNKALTLRVVETSRGGRRGSIYDVPLNPAQATSVRDALAKAIYFNMFDWIVERVNASLKARGIMANSVGILDIYGFEIFERNSFEQLCINYVNEKLQQIFIQLTLRTEQEEYAREQIQWTPIKYFDNKVVCDLIEEKRPPGVFAALNDACATAHADPTAADQTFVQRLNALSSNTNFQPRQGQFIIKHYAGDVSYAVDGMTDKNKDQLLKDLLNLVSQSSNNFIHVLFPNQVDQDNKRRPPTAGDKIKASANDLVATLMKASPSYIRTIKPNENKSPSEYNVPNVLHQIKYLGLQENVRIRRAGFASRQTFEKFVERFFLLSPKTSYAGEYTWNGDYKTGSKQILKDTSIPAEEFQMGVTKVFIKTPETLFALETMRDRYWHNMAIRIQRAWRNYLRYRTECAIRIQRFWRRVNGGLEFIQVRDQGHQILQGRKERRRFSLLGSRRFLGDYLGVGNRGGPGEVIRNSINIGGSEEILFSCRAELLVSKLGRSSKPEPRILILTKKNVYIVKQVMVNRQISIQAERTIGVGAVRYVSTSTLKDDWFSIGVGSPQEPDPLVNCVFKTEFFTHLTILTRGALNLKIGNTIDYNKKPGKPASVKVIKDPAVPRDDIYKSGSIHTGPGEPPNSVSRPTPRGKQVAGKPITSGKLLRPGGPGGAPSKLANRPAQSRQTPQHQATTQPRPVPQPVAALSNGTAHVRNISSSSIVSARAPPPPPPPPAAAPTPKEPTYRALYDFLGQSAGELSLKKDEVILVTQKEGNGWWLASRLNKSASGWAPSAYLEEVVNQPAPPPPPPVAPRAVPTPPVLNGISSNGTRTKPAPPAPPAKRPAGKKPAPAPAPRDSGYSGSGTSSSDTGARDSGGSIAGGLAEALRQRQAAMQGRRPATEDEW</sequence>
<evidence type="ECO:0000256" key="23">
    <source>
        <dbReference type="SAM" id="MobiDB-lite"/>
    </source>
</evidence>
<dbReference type="FunFam" id="1.20.5.4820:FF:000004">
    <property type="entry name" value="Myosin IE"/>
    <property type="match status" value="1"/>
</dbReference>
<dbReference type="InterPro" id="IPR036947">
    <property type="entry name" value="POLO_box_dom_sf"/>
</dbReference>
<dbReference type="CDD" id="cd01378">
    <property type="entry name" value="MYSc_Myo1"/>
    <property type="match status" value="1"/>
</dbReference>
<name>A0A8E2EIM6_9PEZI</name>
<dbReference type="GO" id="GO:0005524">
    <property type="term" value="F:ATP binding"/>
    <property type="evidence" value="ECO:0007669"/>
    <property type="project" value="UniProtKB-UniRule"/>
</dbReference>
<evidence type="ECO:0000256" key="17">
    <source>
        <dbReference type="ARBA" id="ARBA00023212"/>
    </source>
</evidence>